<evidence type="ECO:0000313" key="1">
    <source>
        <dbReference type="EMBL" id="KIO10122.1"/>
    </source>
</evidence>
<dbReference type="HOGENOM" id="CLU_1845896_0_0_1"/>
<name>A0A0C3KKI2_PISTI</name>
<evidence type="ECO:0000313" key="2">
    <source>
        <dbReference type="Proteomes" id="UP000054217"/>
    </source>
</evidence>
<reference evidence="1 2" key="1">
    <citation type="submission" date="2014-04" db="EMBL/GenBank/DDBJ databases">
        <authorList>
            <consortium name="DOE Joint Genome Institute"/>
            <person name="Kuo A."/>
            <person name="Kohler A."/>
            <person name="Costa M.D."/>
            <person name="Nagy L.G."/>
            <person name="Floudas D."/>
            <person name="Copeland A."/>
            <person name="Barry K.W."/>
            <person name="Cichocki N."/>
            <person name="Veneault-Fourrey C."/>
            <person name="LaButti K."/>
            <person name="Lindquist E.A."/>
            <person name="Lipzen A."/>
            <person name="Lundell T."/>
            <person name="Morin E."/>
            <person name="Murat C."/>
            <person name="Sun H."/>
            <person name="Tunlid A."/>
            <person name="Henrissat B."/>
            <person name="Grigoriev I.V."/>
            <person name="Hibbett D.S."/>
            <person name="Martin F."/>
            <person name="Nordberg H.P."/>
            <person name="Cantor M.N."/>
            <person name="Hua S.X."/>
        </authorList>
    </citation>
    <scope>NUCLEOTIDE SEQUENCE [LARGE SCALE GENOMIC DNA]</scope>
    <source>
        <strain evidence="1 2">Marx 270</strain>
    </source>
</reference>
<proteinExistence type="predicted"/>
<accession>A0A0C3KKI2</accession>
<keyword evidence="2" id="KW-1185">Reference proteome</keyword>
<dbReference type="AlphaFoldDB" id="A0A0C3KKI2"/>
<dbReference type="EMBL" id="KN831953">
    <property type="protein sequence ID" value="KIO10122.1"/>
    <property type="molecule type" value="Genomic_DNA"/>
</dbReference>
<sequence length="139" mass="15615">MSVAVGILGGSYSAQLISLGHQKPVLRFKEFIPLRHGHYFLLQLLYNVSAIDYSSSPPILTYDSAYLRPLISSDSCLDVLRLDESVKPFKGSSRVSLFCKVSTSSDCSFNRFLRESTSAHSLSYFERHVASLDEISWRT</sequence>
<dbReference type="InParanoid" id="A0A0C3KKI2"/>
<dbReference type="Proteomes" id="UP000054217">
    <property type="component" value="Unassembled WGS sequence"/>
</dbReference>
<gene>
    <name evidence="1" type="ORF">M404DRAFT_232016</name>
</gene>
<organism evidence="1 2">
    <name type="scientific">Pisolithus tinctorius Marx 270</name>
    <dbReference type="NCBI Taxonomy" id="870435"/>
    <lineage>
        <taxon>Eukaryota</taxon>
        <taxon>Fungi</taxon>
        <taxon>Dikarya</taxon>
        <taxon>Basidiomycota</taxon>
        <taxon>Agaricomycotina</taxon>
        <taxon>Agaricomycetes</taxon>
        <taxon>Agaricomycetidae</taxon>
        <taxon>Boletales</taxon>
        <taxon>Sclerodermatineae</taxon>
        <taxon>Pisolithaceae</taxon>
        <taxon>Pisolithus</taxon>
    </lineage>
</organism>
<reference evidence="2" key="2">
    <citation type="submission" date="2015-01" db="EMBL/GenBank/DDBJ databases">
        <title>Evolutionary Origins and Diversification of the Mycorrhizal Mutualists.</title>
        <authorList>
            <consortium name="DOE Joint Genome Institute"/>
            <consortium name="Mycorrhizal Genomics Consortium"/>
            <person name="Kohler A."/>
            <person name="Kuo A."/>
            <person name="Nagy L.G."/>
            <person name="Floudas D."/>
            <person name="Copeland A."/>
            <person name="Barry K.W."/>
            <person name="Cichocki N."/>
            <person name="Veneault-Fourrey C."/>
            <person name="LaButti K."/>
            <person name="Lindquist E.A."/>
            <person name="Lipzen A."/>
            <person name="Lundell T."/>
            <person name="Morin E."/>
            <person name="Murat C."/>
            <person name="Riley R."/>
            <person name="Ohm R."/>
            <person name="Sun H."/>
            <person name="Tunlid A."/>
            <person name="Henrissat B."/>
            <person name="Grigoriev I.V."/>
            <person name="Hibbett D.S."/>
            <person name="Martin F."/>
        </authorList>
    </citation>
    <scope>NUCLEOTIDE SEQUENCE [LARGE SCALE GENOMIC DNA]</scope>
    <source>
        <strain evidence="2">Marx 270</strain>
    </source>
</reference>
<protein>
    <submittedName>
        <fullName evidence="1">Uncharacterized protein</fullName>
    </submittedName>
</protein>